<dbReference type="Gene3D" id="1.20.120.160">
    <property type="entry name" value="HPT domain"/>
    <property type="match status" value="1"/>
</dbReference>
<accession>A0A9P5VNS3</accession>
<evidence type="ECO:0000256" key="1">
    <source>
        <dbReference type="PROSITE-ProRule" id="PRU00110"/>
    </source>
</evidence>
<evidence type="ECO:0000313" key="5">
    <source>
        <dbReference type="Proteomes" id="UP000696485"/>
    </source>
</evidence>
<evidence type="ECO:0000259" key="3">
    <source>
        <dbReference type="PROSITE" id="PS50894"/>
    </source>
</evidence>
<dbReference type="InterPro" id="IPR036641">
    <property type="entry name" value="HPT_dom_sf"/>
</dbReference>
<feature type="compositionally biased region" description="Acidic residues" evidence="2">
    <location>
        <begin position="27"/>
        <end position="36"/>
    </location>
</feature>
<organism evidence="4 5">
    <name type="scientific">Podila minutissima</name>
    <dbReference type="NCBI Taxonomy" id="64525"/>
    <lineage>
        <taxon>Eukaryota</taxon>
        <taxon>Fungi</taxon>
        <taxon>Fungi incertae sedis</taxon>
        <taxon>Mucoromycota</taxon>
        <taxon>Mortierellomycotina</taxon>
        <taxon>Mortierellomycetes</taxon>
        <taxon>Mortierellales</taxon>
        <taxon>Mortierellaceae</taxon>
        <taxon>Podila</taxon>
    </lineage>
</organism>
<feature type="domain" description="HPt" evidence="3">
    <location>
        <begin position="56"/>
        <end position="158"/>
    </location>
</feature>
<dbReference type="EMBL" id="JAAAUY010000127">
    <property type="protein sequence ID" value="KAF9334844.1"/>
    <property type="molecule type" value="Genomic_DNA"/>
</dbReference>
<feature type="region of interest" description="Disordered" evidence="2">
    <location>
        <begin position="17"/>
        <end position="36"/>
    </location>
</feature>
<keyword evidence="5" id="KW-1185">Reference proteome</keyword>
<dbReference type="GO" id="GO:0000160">
    <property type="term" value="P:phosphorelay signal transduction system"/>
    <property type="evidence" value="ECO:0007669"/>
    <property type="project" value="InterPro"/>
</dbReference>
<dbReference type="GO" id="GO:0043424">
    <property type="term" value="F:protein histidine kinase binding"/>
    <property type="evidence" value="ECO:0007669"/>
    <property type="project" value="InterPro"/>
</dbReference>
<dbReference type="GO" id="GO:0005634">
    <property type="term" value="C:nucleus"/>
    <property type="evidence" value="ECO:0007669"/>
    <property type="project" value="TreeGrafter"/>
</dbReference>
<evidence type="ECO:0000313" key="4">
    <source>
        <dbReference type="EMBL" id="KAF9334844.1"/>
    </source>
</evidence>
<dbReference type="GO" id="GO:0005737">
    <property type="term" value="C:cytoplasm"/>
    <property type="evidence" value="ECO:0007669"/>
    <property type="project" value="TreeGrafter"/>
</dbReference>
<name>A0A9P5VNS3_9FUNG</name>
<reference evidence="4" key="1">
    <citation type="journal article" date="2020" name="Fungal Divers.">
        <title>Resolving the Mortierellaceae phylogeny through synthesis of multi-gene phylogenetics and phylogenomics.</title>
        <authorList>
            <person name="Vandepol N."/>
            <person name="Liber J."/>
            <person name="Desiro A."/>
            <person name="Na H."/>
            <person name="Kennedy M."/>
            <person name="Barry K."/>
            <person name="Grigoriev I.V."/>
            <person name="Miller A.N."/>
            <person name="O'Donnell K."/>
            <person name="Stajich J.E."/>
            <person name="Bonito G."/>
        </authorList>
    </citation>
    <scope>NUCLEOTIDE SEQUENCE</scope>
    <source>
        <strain evidence="4">NVP1</strain>
    </source>
</reference>
<dbReference type="PROSITE" id="PS50894">
    <property type="entry name" value="HPT"/>
    <property type="match status" value="1"/>
</dbReference>
<gene>
    <name evidence="4" type="ORF">BG006_001378</name>
</gene>
<dbReference type="InterPro" id="IPR045871">
    <property type="entry name" value="AHP1-5/YPD1"/>
</dbReference>
<comment type="caution">
    <text evidence="4">The sequence shown here is derived from an EMBL/GenBank/DDBJ whole genome shotgun (WGS) entry which is preliminary data.</text>
</comment>
<sequence length="167" mass="19095">MLELVVHRRTAELKGLDADDRATDSGTETDPDEYDNVDSIIDHTTFDQLLDLDDEDHTFTRGLVDRYFDQAKKTFIEMESAIASKNYPELSRLGHFFKGSSAALGLTKIKDSCEKLLQHLGNLKDTVAAKPISLSEDETVIRELLEQMRKEYEQVETFLKLFYDGEQ</sequence>
<protein>
    <recommendedName>
        <fullName evidence="3">HPt domain-containing protein</fullName>
    </recommendedName>
</protein>
<dbReference type="GO" id="GO:0009927">
    <property type="term" value="F:histidine phosphotransfer kinase activity"/>
    <property type="evidence" value="ECO:0007669"/>
    <property type="project" value="InterPro"/>
</dbReference>
<dbReference type="Proteomes" id="UP000696485">
    <property type="component" value="Unassembled WGS sequence"/>
</dbReference>
<keyword evidence="1" id="KW-0597">Phosphoprotein</keyword>
<dbReference type="SMART" id="SM00073">
    <property type="entry name" value="HPT"/>
    <property type="match status" value="1"/>
</dbReference>
<dbReference type="PANTHER" id="PTHR28242">
    <property type="entry name" value="PHOSPHORELAY INTERMEDIATE PROTEIN YPD1"/>
    <property type="match status" value="1"/>
</dbReference>
<feature type="modified residue" description="Phosphohistidine" evidence="1">
    <location>
        <position position="95"/>
    </location>
</feature>
<dbReference type="PANTHER" id="PTHR28242:SF52">
    <property type="entry name" value="PHOSPHORELAY INTERMEDIATE PROTEIN YPD1"/>
    <property type="match status" value="1"/>
</dbReference>
<proteinExistence type="predicted"/>
<dbReference type="InterPro" id="IPR008207">
    <property type="entry name" value="Sig_transdc_His_kin_Hpt_dom"/>
</dbReference>
<dbReference type="Pfam" id="PF01627">
    <property type="entry name" value="Hpt"/>
    <property type="match status" value="1"/>
</dbReference>
<evidence type="ECO:0000256" key="2">
    <source>
        <dbReference type="SAM" id="MobiDB-lite"/>
    </source>
</evidence>
<dbReference type="SUPFAM" id="SSF47226">
    <property type="entry name" value="Histidine-containing phosphotransfer domain, HPT domain"/>
    <property type="match status" value="1"/>
</dbReference>
<dbReference type="AlphaFoldDB" id="A0A9P5VNS3"/>